<dbReference type="InterPro" id="IPR027370">
    <property type="entry name" value="Znf-RING_euk"/>
</dbReference>
<dbReference type="GO" id="GO:0005737">
    <property type="term" value="C:cytoplasm"/>
    <property type="evidence" value="ECO:0007669"/>
    <property type="project" value="UniProtKB-ARBA"/>
</dbReference>
<organism evidence="10 11">
    <name type="scientific">Monopterus albus</name>
    <name type="common">Swamp eel</name>
    <dbReference type="NCBI Taxonomy" id="43700"/>
    <lineage>
        <taxon>Eukaryota</taxon>
        <taxon>Metazoa</taxon>
        <taxon>Chordata</taxon>
        <taxon>Craniata</taxon>
        <taxon>Vertebrata</taxon>
        <taxon>Euteleostomi</taxon>
        <taxon>Actinopterygii</taxon>
        <taxon>Neopterygii</taxon>
        <taxon>Teleostei</taxon>
        <taxon>Neoteleostei</taxon>
        <taxon>Acanthomorphata</taxon>
        <taxon>Anabantaria</taxon>
        <taxon>Synbranchiformes</taxon>
        <taxon>Synbranchidae</taxon>
        <taxon>Monopterus</taxon>
    </lineage>
</organism>
<evidence type="ECO:0000256" key="4">
    <source>
        <dbReference type="ARBA" id="ARBA00022833"/>
    </source>
</evidence>
<sequence>LSLKYMRCVDMAAASCLLTEDQFLCSICLDVFTNPVAMPCGHNFCKTCITKNWDINFPLPVSFQRVDSRGSQQQQLEPQCARSEDISCDICAGTKLKAGKSCLVCLASDCKTHLEPHLTVTGLKKHQLINSVENLQGRICVNHDKPLDLFCKNDQLCVCMLCMVSEHRLHDVVPLKKECEEKKAELGKTEAEIQQMIQRRREKILEITDSVEFSNGNANRERAVGLQVFTALKEFVDRGLAELLHTIKEMQIPIETQATSLITELEREISDLMKRNYLHFLQSFTSLNTPPPTKDWTEVRVHPPTYEGTVVRAVAELEETLRKEMNKVFEEELKRVQHNAVDVTLEPDTANPWLTLPDDGKQVKFGDENKNLSDNPKRFSYYASVLGKQSFTSGRFYYEVQVKGKTKWDLGVVRESINRKGPITINPTAGYWTLSLRTNNEYKALSDPRVHLSLKSKPGKVGVFVDYEGGLVSFYDADAAALIYSFIGCPFTERLYPFFNPCNNDGGRNALPLIIYPFHNIRFTVMQLYIRLRKIPSLKKPHN</sequence>
<dbReference type="PROSITE" id="PS50188">
    <property type="entry name" value="B302_SPRY"/>
    <property type="match status" value="1"/>
</dbReference>
<dbReference type="Gene3D" id="3.30.160.60">
    <property type="entry name" value="Classic Zinc Finger"/>
    <property type="match status" value="1"/>
</dbReference>
<dbReference type="AlphaFoldDB" id="A0A3Q3KRK6"/>
<evidence type="ECO:0000259" key="9">
    <source>
        <dbReference type="PROSITE" id="PS50188"/>
    </source>
</evidence>
<dbReference type="PRINTS" id="PR01407">
    <property type="entry name" value="BUTYPHLNCDUF"/>
</dbReference>
<dbReference type="InterPro" id="IPR043136">
    <property type="entry name" value="B30.2/SPRY_sf"/>
</dbReference>
<dbReference type="PANTHER" id="PTHR25465:SF32">
    <property type="entry name" value="BLOODTHIRSTY-RELATED GENE FAMILY, MEMBER 16 ISOFORM X1-RELATED"/>
    <property type="match status" value="1"/>
</dbReference>
<evidence type="ECO:0000313" key="11">
    <source>
        <dbReference type="Proteomes" id="UP000261600"/>
    </source>
</evidence>
<keyword evidence="4" id="KW-0862">Zinc</keyword>
<dbReference type="STRING" id="43700.ENSMALP00000032568"/>
<dbReference type="CDD" id="cd13733">
    <property type="entry name" value="SPRY_PRY_C-I_1"/>
    <property type="match status" value="1"/>
</dbReference>
<dbReference type="Pfam" id="PF00622">
    <property type="entry name" value="SPRY"/>
    <property type="match status" value="1"/>
</dbReference>
<evidence type="ECO:0000313" key="10">
    <source>
        <dbReference type="Ensembl" id="ENSMALP00000032568.1"/>
    </source>
</evidence>
<dbReference type="SUPFAM" id="SSF57850">
    <property type="entry name" value="RING/U-box"/>
    <property type="match status" value="1"/>
</dbReference>
<evidence type="ECO:0000256" key="6">
    <source>
        <dbReference type="PROSITE-ProRule" id="PRU00024"/>
    </source>
</evidence>
<feature type="domain" description="B box-type" evidence="8">
    <location>
        <begin position="135"/>
        <end position="175"/>
    </location>
</feature>
<evidence type="ECO:0000259" key="7">
    <source>
        <dbReference type="PROSITE" id="PS50089"/>
    </source>
</evidence>
<dbReference type="InterPro" id="IPR001870">
    <property type="entry name" value="B30.2/SPRY"/>
</dbReference>
<dbReference type="PANTHER" id="PTHR25465">
    <property type="entry name" value="B-BOX DOMAIN CONTAINING"/>
    <property type="match status" value="1"/>
</dbReference>
<dbReference type="InterPro" id="IPR006574">
    <property type="entry name" value="PRY"/>
</dbReference>
<dbReference type="SMART" id="SM00589">
    <property type="entry name" value="PRY"/>
    <property type="match status" value="1"/>
</dbReference>
<dbReference type="SMART" id="SM00184">
    <property type="entry name" value="RING"/>
    <property type="match status" value="1"/>
</dbReference>
<dbReference type="GO" id="GO:0045087">
    <property type="term" value="P:innate immune response"/>
    <property type="evidence" value="ECO:0007669"/>
    <property type="project" value="UniProtKB-KW"/>
</dbReference>
<dbReference type="InterPro" id="IPR003879">
    <property type="entry name" value="Butyrophylin_SPRY"/>
</dbReference>
<keyword evidence="1" id="KW-0399">Innate immunity</keyword>
<dbReference type="Proteomes" id="UP000261600">
    <property type="component" value="Unplaced"/>
</dbReference>
<evidence type="ECO:0000256" key="3">
    <source>
        <dbReference type="ARBA" id="ARBA00022771"/>
    </source>
</evidence>
<evidence type="ECO:0000259" key="8">
    <source>
        <dbReference type="PROSITE" id="PS50119"/>
    </source>
</evidence>
<accession>A0A3Q3KRK6</accession>
<protein>
    <submittedName>
        <fullName evidence="10">Uncharacterized protein</fullName>
    </submittedName>
</protein>
<dbReference type="InterPro" id="IPR001841">
    <property type="entry name" value="Znf_RING"/>
</dbReference>
<keyword evidence="2" id="KW-0479">Metal-binding</keyword>
<dbReference type="SUPFAM" id="SSF57845">
    <property type="entry name" value="B-box zinc-binding domain"/>
    <property type="match status" value="1"/>
</dbReference>
<dbReference type="PROSITE" id="PS00518">
    <property type="entry name" value="ZF_RING_1"/>
    <property type="match status" value="1"/>
</dbReference>
<dbReference type="Gene3D" id="2.60.120.920">
    <property type="match status" value="1"/>
</dbReference>
<proteinExistence type="predicted"/>
<dbReference type="InterPro" id="IPR058030">
    <property type="entry name" value="TRIM8/14/16/25/29/45/65_CC"/>
</dbReference>
<keyword evidence="5" id="KW-0391">Immunity</keyword>
<dbReference type="InterPro" id="IPR013083">
    <property type="entry name" value="Znf_RING/FYVE/PHD"/>
</dbReference>
<dbReference type="Gene3D" id="4.10.830.40">
    <property type="match status" value="1"/>
</dbReference>
<dbReference type="FunFam" id="2.60.120.920:FF:000004">
    <property type="entry name" value="Butyrophilin subfamily 1 member A1"/>
    <property type="match status" value="1"/>
</dbReference>
<dbReference type="InterPro" id="IPR013320">
    <property type="entry name" value="ConA-like_dom_sf"/>
</dbReference>
<dbReference type="Pfam" id="PF13445">
    <property type="entry name" value="zf-RING_UBOX"/>
    <property type="match status" value="1"/>
</dbReference>
<reference evidence="10" key="1">
    <citation type="submission" date="2025-08" db="UniProtKB">
        <authorList>
            <consortium name="Ensembl"/>
        </authorList>
    </citation>
    <scope>IDENTIFICATION</scope>
</reference>
<dbReference type="PROSITE" id="PS50119">
    <property type="entry name" value="ZF_BBOX"/>
    <property type="match status" value="1"/>
</dbReference>
<dbReference type="InterPro" id="IPR051051">
    <property type="entry name" value="E3_ubiq-ligase_TRIM/RNF"/>
</dbReference>
<dbReference type="Ensembl" id="ENSMALT00000033128.1">
    <property type="protein sequence ID" value="ENSMALP00000032568.1"/>
    <property type="gene ID" value="ENSMALG00000022423.1"/>
</dbReference>
<dbReference type="CDD" id="cd19769">
    <property type="entry name" value="Bbox2_TRIM16-like"/>
    <property type="match status" value="1"/>
</dbReference>
<evidence type="ECO:0000256" key="5">
    <source>
        <dbReference type="ARBA" id="ARBA00022859"/>
    </source>
</evidence>
<dbReference type="InterPro" id="IPR017907">
    <property type="entry name" value="Znf_RING_CS"/>
</dbReference>
<dbReference type="SUPFAM" id="SSF49899">
    <property type="entry name" value="Concanavalin A-like lectins/glucanases"/>
    <property type="match status" value="1"/>
</dbReference>
<dbReference type="Pfam" id="PF13765">
    <property type="entry name" value="PRY"/>
    <property type="match status" value="1"/>
</dbReference>
<dbReference type="InterPro" id="IPR003877">
    <property type="entry name" value="SPRY_dom"/>
</dbReference>
<evidence type="ECO:0000256" key="2">
    <source>
        <dbReference type="ARBA" id="ARBA00022723"/>
    </source>
</evidence>
<evidence type="ECO:0000256" key="1">
    <source>
        <dbReference type="ARBA" id="ARBA00022588"/>
    </source>
</evidence>
<reference evidence="10" key="2">
    <citation type="submission" date="2025-09" db="UniProtKB">
        <authorList>
            <consortium name="Ensembl"/>
        </authorList>
    </citation>
    <scope>IDENTIFICATION</scope>
</reference>
<feature type="domain" description="B30.2/SPRY" evidence="9">
    <location>
        <begin position="323"/>
        <end position="518"/>
    </location>
</feature>
<feature type="domain" description="RING-type" evidence="7">
    <location>
        <begin position="25"/>
        <end position="91"/>
    </location>
</feature>
<dbReference type="Pfam" id="PF25600">
    <property type="entry name" value="TRIM_CC"/>
    <property type="match status" value="1"/>
</dbReference>
<dbReference type="Pfam" id="PF00643">
    <property type="entry name" value="zf-B_box"/>
    <property type="match status" value="1"/>
</dbReference>
<dbReference type="GO" id="GO:0008270">
    <property type="term" value="F:zinc ion binding"/>
    <property type="evidence" value="ECO:0007669"/>
    <property type="project" value="UniProtKB-KW"/>
</dbReference>
<dbReference type="SMART" id="SM00449">
    <property type="entry name" value="SPRY"/>
    <property type="match status" value="1"/>
</dbReference>
<dbReference type="PROSITE" id="PS50089">
    <property type="entry name" value="ZF_RING_2"/>
    <property type="match status" value="1"/>
</dbReference>
<name>A0A3Q3KRK6_MONAL</name>
<keyword evidence="11" id="KW-1185">Reference proteome</keyword>
<dbReference type="Gene3D" id="3.30.40.10">
    <property type="entry name" value="Zinc/RING finger domain, C3HC4 (zinc finger)"/>
    <property type="match status" value="1"/>
</dbReference>
<keyword evidence="3 6" id="KW-0863">Zinc-finger</keyword>
<dbReference type="SMART" id="SM00336">
    <property type="entry name" value="BBOX"/>
    <property type="match status" value="1"/>
</dbReference>
<dbReference type="InterPro" id="IPR000315">
    <property type="entry name" value="Znf_B-box"/>
</dbReference>